<keyword evidence="6" id="KW-0433">Leucine-rich repeat</keyword>
<evidence type="ECO:0000256" key="3">
    <source>
        <dbReference type="ARBA" id="ARBA00004191"/>
    </source>
</evidence>
<keyword evidence="16" id="KW-0418">Kinase</keyword>
<keyword evidence="7 13" id="KW-0812">Transmembrane</keyword>
<reference evidence="16" key="1">
    <citation type="journal article" date="2023" name="Science">
        <title>Elucidation of the pathway for biosynthesis of saponin adjuvants from the soapbark tree.</title>
        <authorList>
            <person name="Reed J."/>
            <person name="Orme A."/>
            <person name="El-Demerdash A."/>
            <person name="Owen C."/>
            <person name="Martin L.B.B."/>
            <person name="Misra R.C."/>
            <person name="Kikuchi S."/>
            <person name="Rejzek M."/>
            <person name="Martin A.C."/>
            <person name="Harkess A."/>
            <person name="Leebens-Mack J."/>
            <person name="Louveau T."/>
            <person name="Stephenson M.J."/>
            <person name="Osbourn A."/>
        </authorList>
    </citation>
    <scope>NUCLEOTIDE SEQUENCE</scope>
    <source>
        <strain evidence="16">S10</strain>
    </source>
</reference>
<feature type="domain" description="Protein kinase" evidence="15">
    <location>
        <begin position="405"/>
        <end position="707"/>
    </location>
</feature>
<dbReference type="InterPro" id="IPR032675">
    <property type="entry name" value="LRR_dom_sf"/>
</dbReference>
<evidence type="ECO:0000256" key="2">
    <source>
        <dbReference type="ARBA" id="ARBA00004170"/>
    </source>
</evidence>
<dbReference type="AlphaFoldDB" id="A0AAD7Q6G7"/>
<dbReference type="Gene3D" id="1.10.510.10">
    <property type="entry name" value="Transferase(Phosphotransferase) domain 1"/>
    <property type="match status" value="1"/>
</dbReference>
<feature type="transmembrane region" description="Helical" evidence="13">
    <location>
        <begin position="317"/>
        <end position="339"/>
    </location>
</feature>
<dbReference type="PROSITE" id="PS50011">
    <property type="entry name" value="PROTEIN_KINASE_DOM"/>
    <property type="match status" value="1"/>
</dbReference>
<keyword evidence="4" id="KW-0964">Secreted</keyword>
<sequence>MVLLFLPILRLAFLVSSSFGFVGSLNEEGLALLSLKRSANEYTETIFSNWDSSDINPCSWNGVGCREDKVISLRLPDKNLSGLLPPALGNLSALLHVNLRNNKLIGSLPVVFFDAMRLQSLVLSGNSLSGPISPEIGKLKYLRTLDLSQNSFNGSILLPLVRCNKLKLLILSQNSFTGSIPNGLGTHLISLQKLVLSYNRFSGSIPDDIGNLSSLEATLDLSHNAFTGSIPPSLGTLPNRVYIDLSYNNLSGLIPQIGVLLNVGPTAFIGNPFLCGPPVKISCSSRILDPNSQSLLHHLPPGSAGNPAKRRRESYKIGVFITIAASVTVTIFLIGLFISHLHKKASSCKGIQDVSGCNFKEALMIRKDFFCFAKDDMDTLSETMERNNFVPLDLQDNFDLDKLLKASAFLLGKSGNGIVYKVVLEDGQTLAVRRLGNEGSERFKEFESEVEAIGKLRHENIVSLRAYYWSLEEKLLIYDYIPNGDLATAIHVGKAGIVSFSPLSWHARLRIIKGIARGLAYLHEFSPKKYVYGDLKPSKILLGQNMEPLISDFGLGRLANKAGESQTYQAEQTMIGTPEQESSYESMTIKSPAGLSSYYQAPEASKVIKPSQKWDIYSYGVIILEILTARFPLIQIGPLGIDLVQWIQLSIEKRKPLSDILDPLLVHDLNIEEEISAVLKVALACVRKSPESRPSMRYLCDILAKLK</sequence>
<keyword evidence="9" id="KW-0677">Repeat</keyword>
<dbReference type="PANTHER" id="PTHR48007">
    <property type="entry name" value="LEUCINE-RICH REPEAT RECEPTOR-LIKE PROTEIN KINASE PXC1"/>
    <property type="match status" value="1"/>
</dbReference>
<name>A0AAD7Q6G7_QUISA</name>
<evidence type="ECO:0000313" key="17">
    <source>
        <dbReference type="Proteomes" id="UP001163823"/>
    </source>
</evidence>
<dbReference type="SUPFAM" id="SSF56112">
    <property type="entry name" value="Protein kinase-like (PK-like)"/>
    <property type="match status" value="1"/>
</dbReference>
<dbReference type="GO" id="GO:0005524">
    <property type="term" value="F:ATP binding"/>
    <property type="evidence" value="ECO:0007669"/>
    <property type="project" value="InterPro"/>
</dbReference>
<organism evidence="16 17">
    <name type="scientific">Quillaja saponaria</name>
    <name type="common">Soap bark tree</name>
    <dbReference type="NCBI Taxonomy" id="32244"/>
    <lineage>
        <taxon>Eukaryota</taxon>
        <taxon>Viridiplantae</taxon>
        <taxon>Streptophyta</taxon>
        <taxon>Embryophyta</taxon>
        <taxon>Tracheophyta</taxon>
        <taxon>Spermatophyta</taxon>
        <taxon>Magnoliopsida</taxon>
        <taxon>eudicotyledons</taxon>
        <taxon>Gunneridae</taxon>
        <taxon>Pentapetalae</taxon>
        <taxon>rosids</taxon>
        <taxon>fabids</taxon>
        <taxon>Fabales</taxon>
        <taxon>Quillajaceae</taxon>
        <taxon>Quillaja</taxon>
    </lineage>
</organism>
<dbReference type="EMBL" id="JARAOO010000003">
    <property type="protein sequence ID" value="KAJ7975770.1"/>
    <property type="molecule type" value="Genomic_DNA"/>
</dbReference>
<dbReference type="FunFam" id="3.80.10.10:FF:000722">
    <property type="entry name" value="Leucine-rich repeat receptor-like protein kinase"/>
    <property type="match status" value="1"/>
</dbReference>
<dbReference type="InterPro" id="IPR011009">
    <property type="entry name" value="Kinase-like_dom_sf"/>
</dbReference>
<keyword evidence="5" id="KW-0597">Phosphoprotein</keyword>
<evidence type="ECO:0000313" key="16">
    <source>
        <dbReference type="EMBL" id="KAJ7975770.1"/>
    </source>
</evidence>
<evidence type="ECO:0000259" key="15">
    <source>
        <dbReference type="PROSITE" id="PS50011"/>
    </source>
</evidence>
<evidence type="ECO:0000256" key="1">
    <source>
        <dbReference type="ARBA" id="ARBA00004167"/>
    </source>
</evidence>
<keyword evidence="10 13" id="KW-1133">Transmembrane helix</keyword>
<comment type="caution">
    <text evidence="16">The sequence shown here is derived from an EMBL/GenBank/DDBJ whole genome shotgun (WGS) entry which is preliminary data.</text>
</comment>
<dbReference type="GO" id="GO:0004672">
    <property type="term" value="F:protein kinase activity"/>
    <property type="evidence" value="ECO:0007669"/>
    <property type="project" value="InterPro"/>
</dbReference>
<evidence type="ECO:0000256" key="10">
    <source>
        <dbReference type="ARBA" id="ARBA00022989"/>
    </source>
</evidence>
<dbReference type="InterPro" id="IPR000719">
    <property type="entry name" value="Prot_kinase_dom"/>
</dbReference>
<evidence type="ECO:0000256" key="13">
    <source>
        <dbReference type="SAM" id="Phobius"/>
    </source>
</evidence>
<keyword evidence="11 13" id="KW-0472">Membrane</keyword>
<dbReference type="KEGG" id="qsa:O6P43_005642"/>
<feature type="signal peptide" evidence="14">
    <location>
        <begin position="1"/>
        <end position="20"/>
    </location>
</feature>
<comment type="subcellular location">
    <subcellularLocation>
        <location evidence="2">Membrane</location>
        <topology evidence="2">Peripheral membrane protein</topology>
    </subcellularLocation>
    <subcellularLocation>
        <location evidence="1">Membrane</location>
        <topology evidence="1">Single-pass membrane protein</topology>
    </subcellularLocation>
    <subcellularLocation>
        <location evidence="3">Secreted</location>
        <location evidence="3">Cell wall</location>
    </subcellularLocation>
</comment>
<feature type="chain" id="PRO_5041897539" evidence="14">
    <location>
        <begin position="21"/>
        <end position="707"/>
    </location>
</feature>
<dbReference type="InterPro" id="IPR001611">
    <property type="entry name" value="Leu-rich_rpt"/>
</dbReference>
<dbReference type="InterPro" id="IPR046959">
    <property type="entry name" value="PRK1-6/SRF4-like"/>
</dbReference>
<dbReference type="Proteomes" id="UP001163823">
    <property type="component" value="Chromosome 3"/>
</dbReference>
<protein>
    <submittedName>
        <fullName evidence="16">Receptor protein kinase-like protein</fullName>
    </submittedName>
</protein>
<dbReference type="PANTHER" id="PTHR48007:SF83">
    <property type="entry name" value="PROTEIN KINASE DOMAIN-CONTAINING PROTEIN"/>
    <property type="match status" value="1"/>
</dbReference>
<evidence type="ECO:0000256" key="4">
    <source>
        <dbReference type="ARBA" id="ARBA00022512"/>
    </source>
</evidence>
<evidence type="ECO:0000256" key="14">
    <source>
        <dbReference type="SAM" id="SignalP"/>
    </source>
</evidence>
<keyword evidence="16" id="KW-0808">Transferase</keyword>
<gene>
    <name evidence="16" type="ORF">O6P43_005642</name>
</gene>
<keyword evidence="8 14" id="KW-0732">Signal</keyword>
<dbReference type="Gene3D" id="3.80.10.10">
    <property type="entry name" value="Ribonuclease Inhibitor"/>
    <property type="match status" value="2"/>
</dbReference>
<dbReference type="Pfam" id="PF00069">
    <property type="entry name" value="Pkinase"/>
    <property type="match status" value="1"/>
</dbReference>
<dbReference type="Gene3D" id="3.30.200.20">
    <property type="entry name" value="Phosphorylase Kinase, domain 1"/>
    <property type="match status" value="1"/>
</dbReference>
<dbReference type="GO" id="GO:0016020">
    <property type="term" value="C:membrane"/>
    <property type="evidence" value="ECO:0007669"/>
    <property type="project" value="UniProtKB-SubCell"/>
</dbReference>
<keyword evidence="17" id="KW-1185">Reference proteome</keyword>
<comment type="similarity">
    <text evidence="12">Belongs to the polygalacturonase-inhibiting protein family.</text>
</comment>
<dbReference type="Pfam" id="PF08263">
    <property type="entry name" value="LRRNT_2"/>
    <property type="match status" value="1"/>
</dbReference>
<proteinExistence type="inferred from homology"/>
<dbReference type="SUPFAM" id="SSF52058">
    <property type="entry name" value="L domain-like"/>
    <property type="match status" value="1"/>
</dbReference>
<evidence type="ECO:0000256" key="7">
    <source>
        <dbReference type="ARBA" id="ARBA00022692"/>
    </source>
</evidence>
<evidence type="ECO:0000256" key="8">
    <source>
        <dbReference type="ARBA" id="ARBA00022729"/>
    </source>
</evidence>
<dbReference type="Pfam" id="PF00560">
    <property type="entry name" value="LRR_1"/>
    <property type="match status" value="5"/>
</dbReference>
<keyword evidence="16" id="KW-0675">Receptor</keyword>
<evidence type="ECO:0000256" key="11">
    <source>
        <dbReference type="ARBA" id="ARBA00023136"/>
    </source>
</evidence>
<dbReference type="InterPro" id="IPR013210">
    <property type="entry name" value="LRR_N_plant-typ"/>
</dbReference>
<dbReference type="FunFam" id="3.80.10.10:FF:000400">
    <property type="entry name" value="Nuclear pore complex protein NUP107"/>
    <property type="match status" value="1"/>
</dbReference>
<accession>A0AAD7Q6G7</accession>
<evidence type="ECO:0000256" key="12">
    <source>
        <dbReference type="ARBA" id="ARBA00038043"/>
    </source>
</evidence>
<evidence type="ECO:0000256" key="6">
    <source>
        <dbReference type="ARBA" id="ARBA00022614"/>
    </source>
</evidence>
<keyword evidence="4" id="KW-0134">Cell wall</keyword>
<evidence type="ECO:0000256" key="9">
    <source>
        <dbReference type="ARBA" id="ARBA00022737"/>
    </source>
</evidence>
<evidence type="ECO:0000256" key="5">
    <source>
        <dbReference type="ARBA" id="ARBA00022553"/>
    </source>
</evidence>